<dbReference type="RefSeq" id="WP_181759770.1">
    <property type="nucleotide sequence ID" value="NZ_BMCR01000006.1"/>
</dbReference>
<evidence type="ECO:0000313" key="1">
    <source>
        <dbReference type="EMBL" id="MBA4611587.1"/>
    </source>
</evidence>
<reference evidence="1 2" key="1">
    <citation type="submission" date="2020-07" db="EMBL/GenBank/DDBJ databases">
        <authorList>
            <person name="Li M."/>
        </authorList>
    </citation>
    <scope>NUCLEOTIDE SEQUENCE [LARGE SCALE GENOMIC DNA]</scope>
    <source>
        <strain evidence="1 2">DSM 23284</strain>
    </source>
</reference>
<gene>
    <name evidence="1" type="ORF">H1W37_07995</name>
</gene>
<proteinExistence type="predicted"/>
<evidence type="ECO:0000313" key="2">
    <source>
        <dbReference type="Proteomes" id="UP000559404"/>
    </source>
</evidence>
<keyword evidence="2" id="KW-1185">Reference proteome</keyword>
<evidence type="ECO:0008006" key="3">
    <source>
        <dbReference type="Google" id="ProtNLM"/>
    </source>
</evidence>
<comment type="caution">
    <text evidence="1">The sequence shown here is derived from an EMBL/GenBank/DDBJ whole genome shotgun (WGS) entry which is preliminary data.</text>
</comment>
<reference evidence="1 2" key="2">
    <citation type="submission" date="2020-08" db="EMBL/GenBank/DDBJ databases">
        <title>Stappia taiwanensis sp. nov., isolated from a coastal thermal spring.</title>
        <authorList>
            <person name="Kampfer P."/>
        </authorList>
    </citation>
    <scope>NUCLEOTIDE SEQUENCE [LARGE SCALE GENOMIC DNA]</scope>
    <source>
        <strain evidence="1 2">DSM 23284</strain>
    </source>
</reference>
<accession>A0A838XP78</accession>
<dbReference type="Proteomes" id="UP000559404">
    <property type="component" value="Unassembled WGS sequence"/>
</dbReference>
<protein>
    <recommendedName>
        <fullName evidence="3">Motility protein</fullName>
    </recommendedName>
</protein>
<sequence length="66" mass="6489">MSNVAAAMAGAQQAQMQTVLAAKFMKMNASAEAGIVALLEQNVEATAAAAKAPVANGVGGKVDISV</sequence>
<name>A0A838XP78_9HYPH</name>
<dbReference type="AlphaFoldDB" id="A0A838XP78"/>
<organism evidence="1 2">
    <name type="scientific">Stappia taiwanensis</name>
    <dbReference type="NCBI Taxonomy" id="992267"/>
    <lineage>
        <taxon>Bacteria</taxon>
        <taxon>Pseudomonadati</taxon>
        <taxon>Pseudomonadota</taxon>
        <taxon>Alphaproteobacteria</taxon>
        <taxon>Hyphomicrobiales</taxon>
        <taxon>Stappiaceae</taxon>
        <taxon>Stappia</taxon>
    </lineage>
</organism>
<dbReference type="EMBL" id="JACEON010000005">
    <property type="protein sequence ID" value="MBA4611587.1"/>
    <property type="molecule type" value="Genomic_DNA"/>
</dbReference>